<proteinExistence type="predicted"/>
<dbReference type="Proteomes" id="UP000035860">
    <property type="component" value="Unassembled WGS sequence"/>
</dbReference>
<dbReference type="EMBL" id="AOMT01000043">
    <property type="protein sequence ID" value="KDN24287.1"/>
    <property type="molecule type" value="Genomic_DNA"/>
</dbReference>
<keyword evidence="2" id="KW-1185">Reference proteome</keyword>
<evidence type="ECO:0000313" key="2">
    <source>
        <dbReference type="Proteomes" id="UP000035860"/>
    </source>
</evidence>
<dbReference type="eggNOG" id="COG1670">
    <property type="taxonomic scope" value="Bacteria"/>
</dbReference>
<organism evidence="1 2">
    <name type="scientific">Moraxella bovoculi 237</name>
    <dbReference type="NCBI Taxonomy" id="743974"/>
    <lineage>
        <taxon>Bacteria</taxon>
        <taxon>Pseudomonadati</taxon>
        <taxon>Pseudomonadota</taxon>
        <taxon>Gammaproteobacteria</taxon>
        <taxon>Moraxellales</taxon>
        <taxon>Moraxellaceae</taxon>
        <taxon>Moraxella</taxon>
    </lineage>
</organism>
<dbReference type="AlphaFoldDB" id="A0A066UEJ3"/>
<reference evidence="1 2" key="1">
    <citation type="journal article" date="2014" name="Genome Announc.">
        <title>Draft Genome Sequence of Moraxella bovoculi Strain 237T (ATCC BAA-1259T) Isolated from a Calf with Infectious Bovine Keratoconjunctivitis.</title>
        <authorList>
            <person name="Calcutt M.J."/>
            <person name="Foecking M.F."/>
            <person name="Martin N.T."/>
            <person name="Mhlanga-Mutangadura T."/>
            <person name="Reilly T.J."/>
        </authorList>
    </citation>
    <scope>NUCLEOTIDE SEQUENCE [LARGE SCALE GENOMIC DNA]</scope>
    <source>
        <strain evidence="1 2">237</strain>
    </source>
</reference>
<gene>
    <name evidence="1" type="ORF">MBO_09083</name>
</gene>
<sequence>MQLPSDLTLSHDGVRLELLDLRYEDDLVQACQDGNLWKLLYTITPSPDEVHEYIATTHAMTDRVAFAVIDETTERALAVRVIMISCRILCALRLAILGMPSVIGARA</sequence>
<evidence type="ECO:0000313" key="1">
    <source>
        <dbReference type="EMBL" id="KDN24287.1"/>
    </source>
</evidence>
<comment type="caution">
    <text evidence="1">The sequence shown here is derived from an EMBL/GenBank/DDBJ whole genome shotgun (WGS) entry which is preliminary data.</text>
</comment>
<accession>A0A066UEJ3</accession>
<dbReference type="GO" id="GO:0016740">
    <property type="term" value="F:transferase activity"/>
    <property type="evidence" value="ECO:0007669"/>
    <property type="project" value="UniProtKB-KW"/>
</dbReference>
<keyword evidence="1" id="KW-0808">Transferase</keyword>
<name>A0A066UEJ3_9GAMM</name>
<protein>
    <submittedName>
        <fullName evidence="1">N-acetyltransferase GCN5</fullName>
    </submittedName>
</protein>